<evidence type="ECO:0000256" key="1">
    <source>
        <dbReference type="ARBA" id="ARBA00002114"/>
    </source>
</evidence>
<comment type="function">
    <text evidence="1">Involved in calcium binding and microtubule stabilization.</text>
</comment>
<evidence type="ECO:0000313" key="7">
    <source>
        <dbReference type="Proteomes" id="UP001151699"/>
    </source>
</evidence>
<evidence type="ECO:0000256" key="2">
    <source>
        <dbReference type="ARBA" id="ARBA00014759"/>
    </source>
</evidence>
<organism evidence="6 7">
    <name type="scientific">Pseudolycoriella hygida</name>
    <dbReference type="NCBI Taxonomy" id="35572"/>
    <lineage>
        <taxon>Eukaryota</taxon>
        <taxon>Metazoa</taxon>
        <taxon>Ecdysozoa</taxon>
        <taxon>Arthropoda</taxon>
        <taxon>Hexapoda</taxon>
        <taxon>Insecta</taxon>
        <taxon>Pterygota</taxon>
        <taxon>Neoptera</taxon>
        <taxon>Endopterygota</taxon>
        <taxon>Diptera</taxon>
        <taxon>Nematocera</taxon>
        <taxon>Sciaroidea</taxon>
        <taxon>Sciaridae</taxon>
        <taxon>Pseudolycoriella</taxon>
    </lineage>
</organism>
<evidence type="ECO:0000313" key="6">
    <source>
        <dbReference type="EMBL" id="KAJ6648944.1"/>
    </source>
</evidence>
<feature type="non-terminal residue" evidence="6">
    <location>
        <position position="1"/>
    </location>
</feature>
<gene>
    <name evidence="6" type="primary">Tctp</name>
    <name evidence="6" type="ORF">Bhyg_04176</name>
</gene>
<accession>A0A9Q0NER1</accession>
<dbReference type="OrthoDB" id="10248936at2759"/>
<dbReference type="InterPro" id="IPR018105">
    <property type="entry name" value="Translational_control_tumour_p"/>
</dbReference>
<protein>
    <recommendedName>
        <fullName evidence="2">Translationally-controlled tumor protein homolog</fullName>
    </recommendedName>
</protein>
<dbReference type="Proteomes" id="UP001151699">
    <property type="component" value="Chromosome A"/>
</dbReference>
<comment type="caution">
    <text evidence="6">The sequence shown here is derived from an EMBL/GenBank/DDBJ whole genome shotgun (WGS) entry which is preliminary data.</text>
</comment>
<name>A0A9Q0NER1_9DIPT</name>
<keyword evidence="3" id="KW-0106">Calcium</keyword>
<dbReference type="InterPro" id="IPR011057">
    <property type="entry name" value="Mss4-like_sf"/>
</dbReference>
<dbReference type="SUPFAM" id="SSF51316">
    <property type="entry name" value="Mss4-like"/>
    <property type="match status" value="1"/>
</dbReference>
<evidence type="ECO:0000259" key="5">
    <source>
        <dbReference type="PROSITE" id="PS51797"/>
    </source>
</evidence>
<dbReference type="EMBL" id="WJQU01000001">
    <property type="protein sequence ID" value="KAJ6648944.1"/>
    <property type="molecule type" value="Genomic_DNA"/>
</dbReference>
<dbReference type="PROSITE" id="PS51797">
    <property type="entry name" value="TCTP_3"/>
    <property type="match status" value="1"/>
</dbReference>
<dbReference type="Gene3D" id="2.170.150.10">
    <property type="entry name" value="Metal Binding Protein, Guanine Nucleotide Exchange Factor, Chain A"/>
    <property type="match status" value="1"/>
</dbReference>
<evidence type="ECO:0000256" key="3">
    <source>
        <dbReference type="ARBA" id="ARBA00022837"/>
    </source>
</evidence>
<dbReference type="InterPro" id="IPR011323">
    <property type="entry name" value="Mss4/transl-control_tumour"/>
</dbReference>
<dbReference type="FunFam" id="2.170.150.10:FF:000002">
    <property type="entry name" value="Translationally-controlled tumor protein homolog"/>
    <property type="match status" value="1"/>
</dbReference>
<evidence type="ECO:0000256" key="4">
    <source>
        <dbReference type="PROSITE-ProRule" id="PRU01133"/>
    </source>
</evidence>
<dbReference type="Pfam" id="PF00838">
    <property type="entry name" value="TCTP"/>
    <property type="match status" value="1"/>
</dbReference>
<dbReference type="InterPro" id="IPR034737">
    <property type="entry name" value="TCTP"/>
</dbReference>
<keyword evidence="7" id="KW-1185">Reference proteome</keyword>
<comment type="similarity">
    <text evidence="4">Belongs to the TCTP family.</text>
</comment>
<reference evidence="6" key="1">
    <citation type="submission" date="2022-07" db="EMBL/GenBank/DDBJ databases">
        <authorList>
            <person name="Trinca V."/>
            <person name="Uliana J.V.C."/>
            <person name="Torres T.T."/>
            <person name="Ward R.J."/>
            <person name="Monesi N."/>
        </authorList>
    </citation>
    <scope>NUCLEOTIDE SEQUENCE</scope>
    <source>
        <strain evidence="6">HSMRA1968</strain>
        <tissue evidence="6">Whole embryos</tissue>
    </source>
</reference>
<feature type="domain" description="TCTP" evidence="5">
    <location>
        <begin position="1"/>
        <end position="171"/>
    </location>
</feature>
<dbReference type="PRINTS" id="PR01653">
    <property type="entry name" value="TCTPROTEIN"/>
</dbReference>
<dbReference type="GO" id="GO:0005737">
    <property type="term" value="C:cytoplasm"/>
    <property type="evidence" value="ECO:0007669"/>
    <property type="project" value="TreeGrafter"/>
</dbReference>
<dbReference type="GO" id="GO:0005509">
    <property type="term" value="F:calcium ion binding"/>
    <property type="evidence" value="ECO:0007669"/>
    <property type="project" value="TreeGrafter"/>
</dbReference>
<dbReference type="PANTHER" id="PTHR11991:SF0">
    <property type="entry name" value="TRANSLATIONALLY-CONTROLLED TUMOR PROTEIN"/>
    <property type="match status" value="1"/>
</dbReference>
<proteinExistence type="inferred from homology"/>
<dbReference type="PANTHER" id="PTHR11991">
    <property type="entry name" value="TRANSLATIONALLY CONTROLLED TUMOR PROTEIN-RELATED"/>
    <property type="match status" value="1"/>
</dbReference>
<sequence>MRIYKDIITGDEMFSDSYKMKLVDEVIYEVTGTLVSRSTDFELAGANPSAEEANDECEAIRESGVDVVLNHRLCETFVFNDKKAYLAYLKDYMKKITAKLTETKPDEVETFKTNINKQIKDIIGRFKELQFFTGESMDCDGMIALCEYREIDGTQKPVFMFFKHGLEEEKF</sequence>
<dbReference type="InterPro" id="IPR018103">
    <property type="entry name" value="Translation_control_tumour_CS"/>
</dbReference>
<dbReference type="AlphaFoldDB" id="A0A9Q0NER1"/>
<dbReference type="PROSITE" id="PS01003">
    <property type="entry name" value="TCTP_2"/>
    <property type="match status" value="1"/>
</dbReference>